<evidence type="ECO:0000313" key="1">
    <source>
        <dbReference type="EMBL" id="MDO3398100.1"/>
    </source>
</evidence>
<comment type="caution">
    <text evidence="1">The sequence shown here is derived from an EMBL/GenBank/DDBJ whole genome shotgun (WGS) entry which is preliminary data.</text>
</comment>
<protein>
    <recommendedName>
        <fullName evidence="3">CopG family transcriptional regulator</fullName>
    </recommendedName>
</protein>
<evidence type="ECO:0008006" key="3">
    <source>
        <dbReference type="Google" id="ProtNLM"/>
    </source>
</evidence>
<keyword evidence="2" id="KW-1185">Reference proteome</keyword>
<dbReference type="EMBL" id="JAULSC010000044">
    <property type="protein sequence ID" value="MDO3398100.1"/>
    <property type="molecule type" value="Genomic_DNA"/>
</dbReference>
<reference evidence="1" key="1">
    <citation type="submission" date="2023-06" db="EMBL/GenBank/DDBJ databases">
        <title>Genome sequence of Nocardioides sp. SOB44.</title>
        <authorList>
            <person name="Zhang G."/>
        </authorList>
    </citation>
    <scope>NUCLEOTIDE SEQUENCE</scope>
    <source>
        <strain evidence="1">SOB44</strain>
    </source>
</reference>
<dbReference type="Proteomes" id="UP001168363">
    <property type="component" value="Unassembled WGS sequence"/>
</dbReference>
<evidence type="ECO:0000313" key="2">
    <source>
        <dbReference type="Proteomes" id="UP001168363"/>
    </source>
</evidence>
<gene>
    <name evidence="1" type="ORF">QWJ41_20425</name>
</gene>
<proteinExistence type="predicted"/>
<accession>A0ABT8TXF3</accession>
<sequence>MAAPTLIYPVHWPLRITADMATQVRLAAATDGVAREVWLREAVQQRLDRERKGKRR</sequence>
<organism evidence="1 2">
    <name type="scientific">Nocardioides cremeus</name>
    <dbReference type="NCBI Taxonomy" id="3058044"/>
    <lineage>
        <taxon>Bacteria</taxon>
        <taxon>Bacillati</taxon>
        <taxon>Actinomycetota</taxon>
        <taxon>Actinomycetes</taxon>
        <taxon>Propionibacteriales</taxon>
        <taxon>Nocardioidaceae</taxon>
        <taxon>Nocardioides</taxon>
    </lineage>
</organism>
<name>A0ABT8TXF3_9ACTN</name>
<dbReference type="RefSeq" id="WP_302710311.1">
    <property type="nucleotide sequence ID" value="NZ_JAULSC010000044.1"/>
</dbReference>